<dbReference type="SMART" id="SM00897">
    <property type="entry name" value="FIST"/>
    <property type="match status" value="1"/>
</dbReference>
<evidence type="ECO:0000259" key="2">
    <source>
        <dbReference type="SMART" id="SM01204"/>
    </source>
</evidence>
<evidence type="ECO:0000313" key="4">
    <source>
        <dbReference type="Proteomes" id="UP000019184"/>
    </source>
</evidence>
<name>A0A7U7GG97_9GAMM</name>
<dbReference type="AlphaFoldDB" id="A0A7U7GG97"/>
<dbReference type="RefSeq" id="WP_034436978.1">
    <property type="nucleotide sequence ID" value="NZ_CBTK010000311.1"/>
</dbReference>
<feature type="domain" description="FIST" evidence="1">
    <location>
        <begin position="27"/>
        <end position="227"/>
    </location>
</feature>
<accession>A0A7U7GG97</accession>
<dbReference type="SMART" id="SM01204">
    <property type="entry name" value="FIST_C"/>
    <property type="match status" value="1"/>
</dbReference>
<dbReference type="Proteomes" id="UP000019184">
    <property type="component" value="Unassembled WGS sequence"/>
</dbReference>
<feature type="domain" description="FIST C-domain" evidence="2">
    <location>
        <begin position="228"/>
        <end position="356"/>
    </location>
</feature>
<evidence type="ECO:0008006" key="5">
    <source>
        <dbReference type="Google" id="ProtNLM"/>
    </source>
</evidence>
<comment type="caution">
    <text evidence="3">The sequence shown here is derived from an EMBL/GenBank/DDBJ whole genome shotgun (WGS) entry which is preliminary data.</text>
</comment>
<evidence type="ECO:0000313" key="3">
    <source>
        <dbReference type="EMBL" id="CDH47717.1"/>
    </source>
</evidence>
<dbReference type="InterPro" id="IPR019494">
    <property type="entry name" value="FIST_C"/>
</dbReference>
<dbReference type="EMBL" id="CBTK010000311">
    <property type="protein sequence ID" value="CDH47717.1"/>
    <property type="molecule type" value="Genomic_DNA"/>
</dbReference>
<dbReference type="OrthoDB" id="179842at2"/>
<proteinExistence type="predicted"/>
<dbReference type="Pfam" id="PF08495">
    <property type="entry name" value="FIST"/>
    <property type="match status" value="1"/>
</dbReference>
<dbReference type="InterPro" id="IPR013702">
    <property type="entry name" value="FIST_domain_N"/>
</dbReference>
<dbReference type="PANTHER" id="PTHR40252">
    <property type="entry name" value="BLR0328 PROTEIN"/>
    <property type="match status" value="1"/>
</dbReference>
<organism evidence="3 4">
    <name type="scientific">Candidatus Contendobacter odensis Run_B_J11</name>
    <dbReference type="NCBI Taxonomy" id="1400861"/>
    <lineage>
        <taxon>Bacteria</taxon>
        <taxon>Pseudomonadati</taxon>
        <taxon>Pseudomonadota</taxon>
        <taxon>Gammaproteobacteria</taxon>
        <taxon>Candidatus Competibacteraceae</taxon>
        <taxon>Candidatus Contendibacter</taxon>
    </lineage>
</organism>
<protein>
    <recommendedName>
        <fullName evidence="5">Histidine kinase</fullName>
    </recommendedName>
</protein>
<evidence type="ECO:0000259" key="1">
    <source>
        <dbReference type="SMART" id="SM00897"/>
    </source>
</evidence>
<sequence length="369" mass="39417">MSIQTAYSSQASPAEAVADVKKQLGSEPLKLLLFFASTQYDPTVLAKAVNDAFPGTPHLGCTTAGEITSGLMLEKSLVVMAFGTDALADVNIQLVLEPANPAAVMQALMNFEQHFGEPIAALDMDRYVGLVLVDGMGGAEETLMEGLGDATDVLFVGGSAGDDLAFKATWVFSGGLAHSNAAVLAILRPTGRFGFIKTQSFITLPKKLVATQVDEPNRRVLEFDGKPAAVAYAEALSVSVADASKRFMRNPVGLMAGDEPFVRSPQRFDGNAMVFYCNVKEGMELSLLESRDIVEDTTKAIEAKQKELGTFSAIVNFNCILRTLELKAAGQMDAYGKVFAGVPTIGFSTYGEEFLGHINQTATMLVFAR</sequence>
<keyword evidence="4" id="KW-1185">Reference proteome</keyword>
<gene>
    <name evidence="3" type="ORF">BN874_910005</name>
</gene>
<dbReference type="PANTHER" id="PTHR40252:SF2">
    <property type="entry name" value="BLR0328 PROTEIN"/>
    <property type="match status" value="1"/>
</dbReference>
<dbReference type="Pfam" id="PF10442">
    <property type="entry name" value="FIST_C"/>
    <property type="match status" value="1"/>
</dbReference>
<reference evidence="3 4" key="1">
    <citation type="journal article" date="2014" name="ISME J.">
        <title>Candidatus Competibacter-lineage genomes retrieved from metagenomes reveal functional metabolic diversity.</title>
        <authorList>
            <person name="McIlroy S.J."/>
            <person name="Albertsen M."/>
            <person name="Andresen E.K."/>
            <person name="Saunders A.M."/>
            <person name="Kristiansen R."/>
            <person name="Stokholm-Bjerregaard M."/>
            <person name="Nielsen K.L."/>
            <person name="Nielsen P.H."/>
        </authorList>
    </citation>
    <scope>NUCLEOTIDE SEQUENCE [LARGE SCALE GENOMIC DNA]</scope>
    <source>
        <strain evidence="3 4">Run_B_J11</strain>
    </source>
</reference>